<dbReference type="RefSeq" id="WP_127692547.1">
    <property type="nucleotide sequence ID" value="NZ_SACQ01000001.1"/>
</dbReference>
<accession>A0A437QCV5</accession>
<gene>
    <name evidence="5" type="ORF">EOE65_01625</name>
</gene>
<protein>
    <submittedName>
        <fullName evidence="5">DUF479 domain-containing protein</fullName>
    </submittedName>
</protein>
<dbReference type="Proteomes" id="UP000282818">
    <property type="component" value="Unassembled WGS sequence"/>
</dbReference>
<dbReference type="PIRSF" id="PIRSF011489">
    <property type="entry name" value="DUF479"/>
    <property type="match status" value="1"/>
</dbReference>
<dbReference type="InterPro" id="IPR007431">
    <property type="entry name" value="ACP_PD"/>
</dbReference>
<dbReference type="PANTHER" id="PTHR38764">
    <property type="entry name" value="ACYL CARRIER PROTEIN PHOSPHODIESTERASE"/>
    <property type="match status" value="1"/>
</dbReference>
<keyword evidence="4" id="KW-0276">Fatty acid metabolism</keyword>
<keyword evidence="6" id="KW-1185">Reference proteome</keyword>
<keyword evidence="4" id="KW-0275">Fatty acid biosynthesis</keyword>
<organism evidence="5 6">
    <name type="scientific">Neptunomonas marina</name>
    <dbReference type="NCBI Taxonomy" id="1815562"/>
    <lineage>
        <taxon>Bacteria</taxon>
        <taxon>Pseudomonadati</taxon>
        <taxon>Pseudomonadota</taxon>
        <taxon>Gammaproteobacteria</taxon>
        <taxon>Oceanospirillales</taxon>
        <taxon>Oceanospirillaceae</taxon>
        <taxon>Neptunomonas</taxon>
    </lineage>
</organism>
<dbReference type="GO" id="GO:0006633">
    <property type="term" value="P:fatty acid biosynthetic process"/>
    <property type="evidence" value="ECO:0007669"/>
    <property type="project" value="UniProtKB-KW"/>
</dbReference>
<reference evidence="5 6" key="1">
    <citation type="submission" date="2019-01" db="EMBL/GenBank/DDBJ databases">
        <authorList>
            <person name="Chen W.-M."/>
        </authorList>
    </citation>
    <scope>NUCLEOTIDE SEQUENCE [LARGE SCALE GENOMIC DNA]</scope>
    <source>
        <strain evidence="5 6">HPM-16</strain>
    </source>
</reference>
<dbReference type="GO" id="GO:0008770">
    <property type="term" value="F:[acyl-carrier-protein] phosphodiesterase activity"/>
    <property type="evidence" value="ECO:0007669"/>
    <property type="project" value="InterPro"/>
</dbReference>
<name>A0A437QCV5_9GAMM</name>
<keyword evidence="3" id="KW-0443">Lipid metabolism</keyword>
<evidence type="ECO:0000256" key="1">
    <source>
        <dbReference type="ARBA" id="ARBA00022516"/>
    </source>
</evidence>
<comment type="caution">
    <text evidence="5">The sequence shown here is derived from an EMBL/GenBank/DDBJ whole genome shotgun (WGS) entry which is preliminary data.</text>
</comment>
<sequence length="196" mass="22696">MNYLAHLFLAQNTVESRVGNLMGDFMRGVRLAELAPAVAAGVRNHRAVDRFTDTHPEVQALKKRISAKRRRFAGVIIDLAFDHYLINHWDRFSARPFDQDCQFYYAQLMQGRHLMPSAMDQTSQRIVAQDWFSSYRTLEGVGFALDRIAGRIRFKNEFHGAIAELEPLDEALNRSFLRFFPELVEEIRALAIETRH</sequence>
<evidence type="ECO:0000256" key="3">
    <source>
        <dbReference type="ARBA" id="ARBA00023098"/>
    </source>
</evidence>
<evidence type="ECO:0000313" key="6">
    <source>
        <dbReference type="Proteomes" id="UP000282818"/>
    </source>
</evidence>
<proteinExistence type="predicted"/>
<evidence type="ECO:0000256" key="2">
    <source>
        <dbReference type="ARBA" id="ARBA00022801"/>
    </source>
</evidence>
<evidence type="ECO:0000313" key="5">
    <source>
        <dbReference type="EMBL" id="RVU32378.1"/>
    </source>
</evidence>
<dbReference type="AlphaFoldDB" id="A0A437QCV5"/>
<dbReference type="Pfam" id="PF04336">
    <property type="entry name" value="ACP_PD"/>
    <property type="match status" value="1"/>
</dbReference>
<keyword evidence="2" id="KW-0378">Hydrolase</keyword>
<keyword evidence="1" id="KW-0444">Lipid biosynthesis</keyword>
<dbReference type="EMBL" id="SACQ01000001">
    <property type="protein sequence ID" value="RVU32378.1"/>
    <property type="molecule type" value="Genomic_DNA"/>
</dbReference>
<dbReference type="PANTHER" id="PTHR38764:SF1">
    <property type="entry name" value="ACYL CARRIER PROTEIN PHOSPHODIESTERASE"/>
    <property type="match status" value="1"/>
</dbReference>
<evidence type="ECO:0000256" key="4">
    <source>
        <dbReference type="ARBA" id="ARBA00023160"/>
    </source>
</evidence>